<dbReference type="RefSeq" id="WP_200085946.1">
    <property type="nucleotide sequence ID" value="NZ_CP054706.1"/>
</dbReference>
<dbReference type="Gene3D" id="3.40.50.300">
    <property type="entry name" value="P-loop containing nucleotide triphosphate hydrolases"/>
    <property type="match status" value="1"/>
</dbReference>
<sequence length="298" mass="33574">MTIIECKDVAKSYKRTNALNGLSMTIDENKIVGLVGRNGAGKTTLMKIIAGFLRETSGEVNVFSKRPFNNLFVSENTIFIDEDMHFPTTLTVADIMKEAGNFYGNWDGELAEQLILYFDLDRNQRHKHLSKGQRSTFNMVLGIAARCPLTILDEPTNGMDAAVRKDMYRALLKDYIAYPRTMLLSSHHLEEIEDILEEVVLMDDGEKSLHMSMEDLQDTTIGFTGKEDLVYPWLIHRDILYAKKVGPKNVYVVARNDFSTAELQKMKQAGIHLFPISASDACVYLTAKTTGGIDDVFD</sequence>
<evidence type="ECO:0000256" key="2">
    <source>
        <dbReference type="ARBA" id="ARBA00022840"/>
    </source>
</evidence>
<evidence type="ECO:0000256" key="1">
    <source>
        <dbReference type="ARBA" id="ARBA00022741"/>
    </source>
</evidence>
<reference evidence="4 5" key="1">
    <citation type="submission" date="2020-06" db="EMBL/GenBank/DDBJ databases">
        <title>Genomic analysis of Salicibibacter sp. NKC21-4.</title>
        <authorList>
            <person name="Oh Y.J."/>
        </authorList>
    </citation>
    <scope>NUCLEOTIDE SEQUENCE [LARGE SCALE GENOMIC DNA]</scope>
    <source>
        <strain evidence="4 5">NKC21-4</strain>
    </source>
</reference>
<protein>
    <submittedName>
        <fullName evidence="4">ABC transporter ATP-binding protein</fullName>
    </submittedName>
</protein>
<dbReference type="PANTHER" id="PTHR43158">
    <property type="entry name" value="SKFA PEPTIDE EXPORT ATP-BINDING PROTEIN SKFE"/>
    <property type="match status" value="1"/>
</dbReference>
<dbReference type="Proteomes" id="UP000595349">
    <property type="component" value="Chromosome"/>
</dbReference>
<gene>
    <name evidence="4" type="ORF">HUG20_17445</name>
</gene>
<dbReference type="EMBL" id="CP054706">
    <property type="protein sequence ID" value="QQK81520.1"/>
    <property type="molecule type" value="Genomic_DNA"/>
</dbReference>
<feature type="domain" description="ABC transporter" evidence="3">
    <location>
        <begin position="4"/>
        <end position="229"/>
    </location>
</feature>
<dbReference type="SMART" id="SM00382">
    <property type="entry name" value="AAA"/>
    <property type="match status" value="1"/>
</dbReference>
<keyword evidence="2 4" id="KW-0067">ATP-binding</keyword>
<dbReference type="PROSITE" id="PS50893">
    <property type="entry name" value="ABC_TRANSPORTER_2"/>
    <property type="match status" value="1"/>
</dbReference>
<evidence type="ECO:0000313" key="5">
    <source>
        <dbReference type="Proteomes" id="UP000595349"/>
    </source>
</evidence>
<dbReference type="InterPro" id="IPR027417">
    <property type="entry name" value="P-loop_NTPase"/>
</dbReference>
<proteinExistence type="predicted"/>
<keyword evidence="1" id="KW-0547">Nucleotide-binding</keyword>
<evidence type="ECO:0000259" key="3">
    <source>
        <dbReference type="PROSITE" id="PS50893"/>
    </source>
</evidence>
<name>A0A7T6ZDZ1_9BACI</name>
<evidence type="ECO:0000313" key="4">
    <source>
        <dbReference type="EMBL" id="QQK81520.1"/>
    </source>
</evidence>
<dbReference type="GO" id="GO:0016887">
    <property type="term" value="F:ATP hydrolysis activity"/>
    <property type="evidence" value="ECO:0007669"/>
    <property type="project" value="InterPro"/>
</dbReference>
<dbReference type="Pfam" id="PF00005">
    <property type="entry name" value="ABC_tran"/>
    <property type="match status" value="1"/>
</dbReference>
<dbReference type="KEGG" id="scib:HUG20_17445"/>
<accession>A0A7T6ZDZ1</accession>
<dbReference type="GO" id="GO:0005524">
    <property type="term" value="F:ATP binding"/>
    <property type="evidence" value="ECO:0007669"/>
    <property type="project" value="UniProtKB-KW"/>
</dbReference>
<dbReference type="InterPro" id="IPR003439">
    <property type="entry name" value="ABC_transporter-like_ATP-bd"/>
</dbReference>
<dbReference type="CDD" id="cd03230">
    <property type="entry name" value="ABC_DR_subfamily_A"/>
    <property type="match status" value="1"/>
</dbReference>
<dbReference type="SUPFAM" id="SSF52540">
    <property type="entry name" value="P-loop containing nucleoside triphosphate hydrolases"/>
    <property type="match status" value="1"/>
</dbReference>
<dbReference type="InterPro" id="IPR003593">
    <property type="entry name" value="AAA+_ATPase"/>
</dbReference>
<dbReference type="AlphaFoldDB" id="A0A7T6ZDZ1"/>
<keyword evidence="5" id="KW-1185">Reference proteome</keyword>
<dbReference type="PANTHER" id="PTHR43158:SF5">
    <property type="entry name" value="ABC TRANSPORTER, ATP-BINDING PROTEIN"/>
    <property type="match status" value="1"/>
</dbReference>
<organism evidence="4 5">
    <name type="scientific">Salicibibacter cibi</name>
    <dbReference type="NCBI Taxonomy" id="2743001"/>
    <lineage>
        <taxon>Bacteria</taxon>
        <taxon>Bacillati</taxon>
        <taxon>Bacillota</taxon>
        <taxon>Bacilli</taxon>
        <taxon>Bacillales</taxon>
        <taxon>Bacillaceae</taxon>
        <taxon>Salicibibacter</taxon>
    </lineage>
</organism>